<dbReference type="PANTHER" id="PTHR37984">
    <property type="entry name" value="PROTEIN CBG26694"/>
    <property type="match status" value="1"/>
</dbReference>
<feature type="transmembrane region" description="Helical" evidence="1">
    <location>
        <begin position="105"/>
        <end position="125"/>
    </location>
</feature>
<dbReference type="Proteomes" id="UP000677228">
    <property type="component" value="Unassembled WGS sequence"/>
</dbReference>
<dbReference type="InterPro" id="IPR036397">
    <property type="entry name" value="RNaseH_sf"/>
</dbReference>
<feature type="transmembrane region" description="Helical" evidence="1">
    <location>
        <begin position="166"/>
        <end position="186"/>
    </location>
</feature>
<evidence type="ECO:0000256" key="1">
    <source>
        <dbReference type="SAM" id="Phobius"/>
    </source>
</evidence>
<dbReference type="GO" id="GO:0003676">
    <property type="term" value="F:nucleic acid binding"/>
    <property type="evidence" value="ECO:0007669"/>
    <property type="project" value="InterPro"/>
</dbReference>
<evidence type="ECO:0000313" key="5">
    <source>
        <dbReference type="Proteomes" id="UP000677228"/>
    </source>
</evidence>
<gene>
    <name evidence="3" type="ORF">OVA965_LOCUS5986</name>
    <name evidence="4" type="ORF">TMI583_LOCUS5982</name>
</gene>
<dbReference type="Gene3D" id="3.30.420.10">
    <property type="entry name" value="Ribonuclease H-like superfamily/Ribonuclease H"/>
    <property type="match status" value="1"/>
</dbReference>
<dbReference type="InterPro" id="IPR012337">
    <property type="entry name" value="RNaseH-like_sf"/>
</dbReference>
<dbReference type="FunFam" id="3.30.420.10:FF:000032">
    <property type="entry name" value="Retrovirus-related Pol polyprotein from transposon 297-like Protein"/>
    <property type="match status" value="1"/>
</dbReference>
<accession>A0A8S2CXD1</accession>
<protein>
    <recommendedName>
        <fullName evidence="2">Integrase catalytic domain-containing protein</fullName>
    </recommendedName>
</protein>
<feature type="transmembrane region" description="Helical" evidence="1">
    <location>
        <begin position="535"/>
        <end position="555"/>
    </location>
</feature>
<sequence>MLNMRHHIEMKHTMLDILTTKQSLLFLLALLLNIIESIVMWSTTYPLFIHASKYTYDNQTKMIVKNNSVVKPLLPTSNHKLIYYTKLQYNGINDVLNRAKVYTHIAYWTIFILHFIFLLGLVLGHQKKFNRMFSFTCLSLLTTFILFMNAFDFKSQEYLICSVPSFYLTFGVVTYYGYVVFALVVFAAGGGAGATSGYGCGVCLVFLFYFCFATSAMIGFILKTSFPFISSSSSAQAVALLNLCSYLLELTGVILLTNRDRKTREITDQMITEQKDRTDVILKETLNKIAKEAKRFKEEVLKKAYSEGDEKSQISREIQEILNKKPYQDNASEYVYSHLDQIISLILYTWSIANYCQFPKDTQIVSLLLFIHSNHNGLLEQVQTSEGKTLIVGLTAAFLALCGNTKEEEKGNKIRIFLKAKNNLKSGVLAIHKYGNKQEEIDKLLDEILEDISYENDKKLSQSKLSVLQGDIRSYKDGLKATLTDFIDLPDQEIVPTELNFFQGLALNKFLIIKEDNSSWDWNAFAVAMIRLAQVIAGAVLISFGAVNIGGALVAEGISNMVYATMEKKPGHLYPIPPPQGPFQMIGIDYCGPLMLTSRGNRYVLCITDHFSKWVTAVPLPNCTVQTTAETIFTEYICKLGVPTVILSDNGTHFQNQLMSALTYLLGHNHIYSTTYHPQTNGTVERFNATFVPQLAKLQDQESNNLDDFLPAVIFAYNTGQHFSTKFSPLQLQYGQVPKLPPDQLIMLVFDSTWPYSYTDRLVNLCTVYTWVYVY</sequence>
<reference evidence="3" key="1">
    <citation type="submission" date="2021-02" db="EMBL/GenBank/DDBJ databases">
        <authorList>
            <person name="Nowell W R."/>
        </authorList>
    </citation>
    <scope>NUCLEOTIDE SEQUENCE</scope>
</reference>
<comment type="caution">
    <text evidence="3">The sequence shown here is derived from an EMBL/GenBank/DDBJ whole genome shotgun (WGS) entry which is preliminary data.</text>
</comment>
<dbReference type="InterPro" id="IPR001584">
    <property type="entry name" value="Integrase_cat-core"/>
</dbReference>
<dbReference type="Pfam" id="PF00665">
    <property type="entry name" value="rve"/>
    <property type="match status" value="1"/>
</dbReference>
<evidence type="ECO:0000313" key="4">
    <source>
        <dbReference type="EMBL" id="CAF3612276.1"/>
    </source>
</evidence>
<organism evidence="3 5">
    <name type="scientific">Didymodactylos carnosus</name>
    <dbReference type="NCBI Taxonomy" id="1234261"/>
    <lineage>
        <taxon>Eukaryota</taxon>
        <taxon>Metazoa</taxon>
        <taxon>Spiralia</taxon>
        <taxon>Gnathifera</taxon>
        <taxon>Rotifera</taxon>
        <taxon>Eurotatoria</taxon>
        <taxon>Bdelloidea</taxon>
        <taxon>Philodinida</taxon>
        <taxon>Philodinidae</taxon>
        <taxon>Didymodactylos</taxon>
    </lineage>
</organism>
<dbReference type="AlphaFoldDB" id="A0A8S2CXD1"/>
<dbReference type="InterPro" id="IPR027417">
    <property type="entry name" value="P-loop_NTPase"/>
</dbReference>
<dbReference type="Gene3D" id="3.40.50.300">
    <property type="entry name" value="P-loop containing nucleotide triphosphate hydrolases"/>
    <property type="match status" value="1"/>
</dbReference>
<dbReference type="Proteomes" id="UP000682733">
    <property type="component" value="Unassembled WGS sequence"/>
</dbReference>
<feature type="transmembrane region" description="Helical" evidence="1">
    <location>
        <begin position="234"/>
        <end position="256"/>
    </location>
</feature>
<keyword evidence="1" id="KW-0812">Transmembrane</keyword>
<keyword evidence="1" id="KW-1133">Transmembrane helix</keyword>
<dbReference type="InterPro" id="IPR050951">
    <property type="entry name" value="Retrovirus_Pol_polyprotein"/>
</dbReference>
<dbReference type="GO" id="GO:0015074">
    <property type="term" value="P:DNA integration"/>
    <property type="evidence" value="ECO:0007669"/>
    <property type="project" value="InterPro"/>
</dbReference>
<dbReference type="EMBL" id="CAJNOK010001741">
    <property type="protein sequence ID" value="CAF0827800.1"/>
    <property type="molecule type" value="Genomic_DNA"/>
</dbReference>
<dbReference type="PANTHER" id="PTHR37984:SF15">
    <property type="entry name" value="INTEGRASE CATALYTIC DOMAIN-CONTAINING PROTEIN"/>
    <property type="match status" value="1"/>
</dbReference>
<evidence type="ECO:0000259" key="2">
    <source>
        <dbReference type="PROSITE" id="PS50994"/>
    </source>
</evidence>
<proteinExistence type="predicted"/>
<dbReference type="EMBL" id="CAJOBA010001741">
    <property type="protein sequence ID" value="CAF3612276.1"/>
    <property type="molecule type" value="Genomic_DNA"/>
</dbReference>
<feature type="transmembrane region" description="Helical" evidence="1">
    <location>
        <begin position="198"/>
        <end position="222"/>
    </location>
</feature>
<feature type="domain" description="Integrase catalytic" evidence="2">
    <location>
        <begin position="578"/>
        <end position="737"/>
    </location>
</feature>
<evidence type="ECO:0000313" key="3">
    <source>
        <dbReference type="EMBL" id="CAF0827800.1"/>
    </source>
</evidence>
<name>A0A8S2CXD1_9BILA</name>
<feature type="transmembrane region" description="Helical" evidence="1">
    <location>
        <begin position="132"/>
        <end position="151"/>
    </location>
</feature>
<dbReference type="SUPFAM" id="SSF53098">
    <property type="entry name" value="Ribonuclease H-like"/>
    <property type="match status" value="1"/>
</dbReference>
<dbReference type="PROSITE" id="PS50994">
    <property type="entry name" value="INTEGRASE"/>
    <property type="match status" value="1"/>
</dbReference>
<keyword evidence="1" id="KW-0472">Membrane</keyword>